<feature type="transmembrane region" description="Helical" evidence="6">
    <location>
        <begin position="90"/>
        <end position="118"/>
    </location>
</feature>
<keyword evidence="5 6" id="KW-0472">Membrane</keyword>
<organism evidence="7">
    <name type="scientific">marine sediment metagenome</name>
    <dbReference type="NCBI Taxonomy" id="412755"/>
    <lineage>
        <taxon>unclassified sequences</taxon>
        <taxon>metagenomes</taxon>
        <taxon>ecological metagenomes</taxon>
    </lineage>
</organism>
<dbReference type="InterPro" id="IPR002293">
    <property type="entry name" value="AA/rel_permease1"/>
</dbReference>
<evidence type="ECO:0000256" key="4">
    <source>
        <dbReference type="ARBA" id="ARBA00022989"/>
    </source>
</evidence>
<dbReference type="GO" id="GO:0005886">
    <property type="term" value="C:plasma membrane"/>
    <property type="evidence" value="ECO:0007669"/>
    <property type="project" value="UniProtKB-SubCell"/>
</dbReference>
<name>X1C2C3_9ZZZZ</name>
<feature type="non-terminal residue" evidence="7">
    <location>
        <position position="301"/>
    </location>
</feature>
<dbReference type="Gene3D" id="1.20.1740.10">
    <property type="entry name" value="Amino acid/polyamine transporter I"/>
    <property type="match status" value="1"/>
</dbReference>
<dbReference type="Pfam" id="PF13520">
    <property type="entry name" value="AA_permease_2"/>
    <property type="match status" value="1"/>
</dbReference>
<feature type="transmembrane region" description="Helical" evidence="6">
    <location>
        <begin position="272"/>
        <end position="298"/>
    </location>
</feature>
<proteinExistence type="predicted"/>
<evidence type="ECO:0000256" key="3">
    <source>
        <dbReference type="ARBA" id="ARBA00022692"/>
    </source>
</evidence>
<accession>X1C2C3</accession>
<reference evidence="7" key="1">
    <citation type="journal article" date="2014" name="Front. Microbiol.">
        <title>High frequency of phylogenetically diverse reductive dehalogenase-homologous genes in deep subseafloor sedimentary metagenomes.</title>
        <authorList>
            <person name="Kawai M."/>
            <person name="Futagami T."/>
            <person name="Toyoda A."/>
            <person name="Takaki Y."/>
            <person name="Nishi S."/>
            <person name="Hori S."/>
            <person name="Arai W."/>
            <person name="Tsubouchi T."/>
            <person name="Morono Y."/>
            <person name="Uchiyama I."/>
            <person name="Ito T."/>
            <person name="Fujiyama A."/>
            <person name="Inagaki F."/>
            <person name="Takami H."/>
        </authorList>
    </citation>
    <scope>NUCLEOTIDE SEQUENCE</scope>
    <source>
        <strain evidence="7">Expedition CK06-06</strain>
    </source>
</reference>
<evidence type="ECO:0008006" key="8">
    <source>
        <dbReference type="Google" id="ProtNLM"/>
    </source>
</evidence>
<dbReference type="InterPro" id="IPR050367">
    <property type="entry name" value="APC_superfamily"/>
</dbReference>
<dbReference type="GO" id="GO:0022857">
    <property type="term" value="F:transmembrane transporter activity"/>
    <property type="evidence" value="ECO:0007669"/>
    <property type="project" value="InterPro"/>
</dbReference>
<evidence type="ECO:0000256" key="5">
    <source>
        <dbReference type="ARBA" id="ARBA00023136"/>
    </source>
</evidence>
<dbReference type="EMBL" id="BART01015673">
    <property type="protein sequence ID" value="GAG87482.1"/>
    <property type="molecule type" value="Genomic_DNA"/>
</dbReference>
<gene>
    <name evidence="7" type="ORF">S01H4_30375</name>
</gene>
<dbReference type="PANTHER" id="PTHR42770">
    <property type="entry name" value="AMINO ACID TRANSPORTER-RELATED"/>
    <property type="match status" value="1"/>
</dbReference>
<feature type="transmembrane region" description="Helical" evidence="6">
    <location>
        <begin position="158"/>
        <end position="178"/>
    </location>
</feature>
<sequence length="301" mass="32234">MEEAKERPELKRRISLFGVTAYGIGNILGAGIYALIGQVVGITGNFSWLAFIIASVIGVLTGLSYAELSAMYPKSAAEFVYTEEAFKVRLLSFLLGWIIIFSGILSAATVALGFAGYLTNLLGIPLEILLVIFAAILIVIVSLINFVGIRASTWTNILFTLIEASGLIFIIIIGIPYLGTVNYFVLPIGGTFGAFFSAVALIFFAYFGFEDIANVAEEVKNPARNLPRAIIYAVIITTVLYCLTAIAVVSILPYEEIADSNAPLSSVATKVFGPVGGILMSFIALFATANTVLIIMIVTSR</sequence>
<feature type="transmembrane region" description="Helical" evidence="6">
    <location>
        <begin position="184"/>
        <end position="209"/>
    </location>
</feature>
<protein>
    <recommendedName>
        <fullName evidence="8">Amino acid permease/ SLC12A domain-containing protein</fullName>
    </recommendedName>
</protein>
<keyword evidence="2" id="KW-1003">Cell membrane</keyword>
<evidence type="ECO:0000256" key="6">
    <source>
        <dbReference type="SAM" id="Phobius"/>
    </source>
</evidence>
<feature type="transmembrane region" description="Helical" evidence="6">
    <location>
        <begin position="124"/>
        <end position="146"/>
    </location>
</feature>
<comment type="caution">
    <text evidence="7">The sequence shown here is derived from an EMBL/GenBank/DDBJ whole genome shotgun (WGS) entry which is preliminary data.</text>
</comment>
<dbReference type="AlphaFoldDB" id="X1C2C3"/>
<keyword evidence="3 6" id="KW-0812">Transmembrane</keyword>
<dbReference type="PANTHER" id="PTHR42770:SF11">
    <property type="entry name" value="INNER MEMBRANE TRANSPORT PROTEIN YBAT"/>
    <property type="match status" value="1"/>
</dbReference>
<keyword evidence="4 6" id="KW-1133">Transmembrane helix</keyword>
<evidence type="ECO:0000313" key="7">
    <source>
        <dbReference type="EMBL" id="GAG87482.1"/>
    </source>
</evidence>
<evidence type="ECO:0000256" key="1">
    <source>
        <dbReference type="ARBA" id="ARBA00004651"/>
    </source>
</evidence>
<feature type="transmembrane region" description="Helical" evidence="6">
    <location>
        <begin position="230"/>
        <end position="252"/>
    </location>
</feature>
<evidence type="ECO:0000256" key="2">
    <source>
        <dbReference type="ARBA" id="ARBA00022475"/>
    </source>
</evidence>
<feature type="transmembrane region" description="Helical" evidence="6">
    <location>
        <begin position="14"/>
        <end position="36"/>
    </location>
</feature>
<comment type="subcellular location">
    <subcellularLocation>
        <location evidence="1">Cell membrane</location>
        <topology evidence="1">Multi-pass membrane protein</topology>
    </subcellularLocation>
</comment>
<feature type="transmembrane region" description="Helical" evidence="6">
    <location>
        <begin position="48"/>
        <end position="69"/>
    </location>
</feature>